<dbReference type="GO" id="GO:0003677">
    <property type="term" value="F:DNA binding"/>
    <property type="evidence" value="ECO:0007669"/>
    <property type="project" value="UniProtKB-KW"/>
</dbReference>
<reference evidence="6" key="1">
    <citation type="journal article" date="2017" name="Int. J. Syst. Evol. Microbiol.">
        <title>Notoacmeibacter marinus gen. nov., sp. nov., isolated from the gut of a limpet and proposal of Notoacmeibacteraceae fam. nov. in the order Rhizobiales of the class Alphaproteobacteria.</title>
        <authorList>
            <person name="Huang Z."/>
            <person name="Guo F."/>
            <person name="Lai Q."/>
        </authorList>
    </citation>
    <scope>NUCLEOTIDE SEQUENCE [LARGE SCALE GENOMIC DNA]</scope>
    <source>
        <strain evidence="6">XMTR2A4</strain>
    </source>
</reference>
<dbReference type="EMBL" id="NBYO01000002">
    <property type="protein sequence ID" value="OXT00609.1"/>
    <property type="molecule type" value="Genomic_DNA"/>
</dbReference>
<keyword evidence="3" id="KW-0804">Transcription</keyword>
<dbReference type="Pfam" id="PF00455">
    <property type="entry name" value="DeoRC"/>
    <property type="match status" value="1"/>
</dbReference>
<keyword evidence="1" id="KW-0805">Transcription regulation</keyword>
<dbReference type="InterPro" id="IPR001034">
    <property type="entry name" value="DeoR_HTH"/>
</dbReference>
<dbReference type="PROSITE" id="PS00894">
    <property type="entry name" value="HTH_DEOR_1"/>
    <property type="match status" value="1"/>
</dbReference>
<feature type="domain" description="HTH deoR-type" evidence="4">
    <location>
        <begin position="24"/>
        <end position="79"/>
    </location>
</feature>
<dbReference type="SUPFAM" id="SSF100950">
    <property type="entry name" value="NagB/RpiA/CoA transferase-like"/>
    <property type="match status" value="1"/>
</dbReference>
<gene>
    <name evidence="5" type="ORF">B7H23_10935</name>
</gene>
<evidence type="ECO:0000313" key="5">
    <source>
        <dbReference type="EMBL" id="OXT00609.1"/>
    </source>
</evidence>
<comment type="caution">
    <text evidence="5">The sequence shown here is derived from an EMBL/GenBank/DDBJ whole genome shotgun (WGS) entry which is preliminary data.</text>
</comment>
<dbReference type="InterPro" id="IPR036388">
    <property type="entry name" value="WH-like_DNA-bd_sf"/>
</dbReference>
<dbReference type="Pfam" id="PF08220">
    <property type="entry name" value="HTH_DeoR"/>
    <property type="match status" value="1"/>
</dbReference>
<evidence type="ECO:0000256" key="1">
    <source>
        <dbReference type="ARBA" id="ARBA00023015"/>
    </source>
</evidence>
<dbReference type="SUPFAM" id="SSF46785">
    <property type="entry name" value="Winged helix' DNA-binding domain"/>
    <property type="match status" value="1"/>
</dbReference>
<dbReference type="PANTHER" id="PTHR30363">
    <property type="entry name" value="HTH-TYPE TRANSCRIPTIONAL REGULATOR SRLR-RELATED"/>
    <property type="match status" value="1"/>
</dbReference>
<dbReference type="InterPro" id="IPR037171">
    <property type="entry name" value="NagB/RpiA_transferase-like"/>
</dbReference>
<evidence type="ECO:0000256" key="3">
    <source>
        <dbReference type="ARBA" id="ARBA00023163"/>
    </source>
</evidence>
<dbReference type="InterPro" id="IPR036390">
    <property type="entry name" value="WH_DNA-bd_sf"/>
</dbReference>
<keyword evidence="6" id="KW-1185">Reference proteome</keyword>
<dbReference type="PRINTS" id="PR00037">
    <property type="entry name" value="HTHLACR"/>
</dbReference>
<evidence type="ECO:0000259" key="4">
    <source>
        <dbReference type="PROSITE" id="PS51000"/>
    </source>
</evidence>
<keyword evidence="2" id="KW-0238">DNA-binding</keyword>
<protein>
    <recommendedName>
        <fullName evidence="4">HTH deoR-type domain-containing protein</fullName>
    </recommendedName>
</protein>
<dbReference type="SMART" id="SM01134">
    <property type="entry name" value="DeoRC"/>
    <property type="match status" value="1"/>
</dbReference>
<dbReference type="SMART" id="SM00420">
    <property type="entry name" value="HTH_DEOR"/>
    <property type="match status" value="1"/>
</dbReference>
<accession>A0A231UXC8</accession>
<evidence type="ECO:0000313" key="6">
    <source>
        <dbReference type="Proteomes" id="UP000215405"/>
    </source>
</evidence>
<name>A0A231UXC8_9HYPH</name>
<sequence length="276" mass="30096">MDDFGVGGRLQIGRSTALKSLSKKARRQQLILEQLEINPAMRVGEMADELAVSAETVRRDLAELDASGRIRRTYGGAVRTTVFEPVLAERLKQYVPERERIARHAMTLIDSTESLFIGGGATTLHFARALKSADRRITVLTSSLGMAIELSGNPLIEAVSMPGKVEPREGIVYGPETLEYIDRYRTPLAIIGASAIDETGVSEALRNAAHVYEAMVDVADRTIVLADHSKFGNRSLRMILDWGPNTTLVTDIRPEPCILAALEESGAKVEIAPDNG</sequence>
<dbReference type="InterPro" id="IPR050313">
    <property type="entry name" value="Carb_Metab_HTH_regulators"/>
</dbReference>
<organism evidence="5 6">
    <name type="scientific">Notoacmeibacter marinus</name>
    <dbReference type="NCBI Taxonomy" id="1876515"/>
    <lineage>
        <taxon>Bacteria</taxon>
        <taxon>Pseudomonadati</taxon>
        <taxon>Pseudomonadota</taxon>
        <taxon>Alphaproteobacteria</taxon>
        <taxon>Hyphomicrobiales</taxon>
        <taxon>Notoacmeibacteraceae</taxon>
        <taxon>Notoacmeibacter</taxon>
    </lineage>
</organism>
<dbReference type="GO" id="GO:0003700">
    <property type="term" value="F:DNA-binding transcription factor activity"/>
    <property type="evidence" value="ECO:0007669"/>
    <property type="project" value="InterPro"/>
</dbReference>
<dbReference type="InterPro" id="IPR018356">
    <property type="entry name" value="Tscrpt_reg_HTH_DeoR_CS"/>
</dbReference>
<dbReference type="AlphaFoldDB" id="A0A231UXC8"/>
<dbReference type="InterPro" id="IPR014036">
    <property type="entry name" value="DeoR-like_C"/>
</dbReference>
<proteinExistence type="predicted"/>
<dbReference type="PANTHER" id="PTHR30363:SF44">
    <property type="entry name" value="AGA OPERON TRANSCRIPTIONAL REPRESSOR-RELATED"/>
    <property type="match status" value="1"/>
</dbReference>
<dbReference type="Gene3D" id="1.10.10.10">
    <property type="entry name" value="Winged helix-like DNA-binding domain superfamily/Winged helix DNA-binding domain"/>
    <property type="match status" value="1"/>
</dbReference>
<dbReference type="PROSITE" id="PS51000">
    <property type="entry name" value="HTH_DEOR_2"/>
    <property type="match status" value="1"/>
</dbReference>
<dbReference type="Gene3D" id="3.40.50.1360">
    <property type="match status" value="1"/>
</dbReference>
<dbReference type="Proteomes" id="UP000215405">
    <property type="component" value="Unassembled WGS sequence"/>
</dbReference>
<evidence type="ECO:0000256" key="2">
    <source>
        <dbReference type="ARBA" id="ARBA00023125"/>
    </source>
</evidence>